<feature type="transmembrane region" description="Helical" evidence="12">
    <location>
        <begin position="403"/>
        <end position="428"/>
    </location>
</feature>
<evidence type="ECO:0000256" key="2">
    <source>
        <dbReference type="ARBA" id="ARBA00022448"/>
    </source>
</evidence>
<dbReference type="NCBIfam" id="NF009580">
    <property type="entry name" value="PRK13023.1"/>
    <property type="match status" value="1"/>
</dbReference>
<comment type="caution">
    <text evidence="18">The sequence shown here is derived from an EMBL/GenBank/DDBJ whole genome shotgun (WGS) entry which is preliminary data.</text>
</comment>
<dbReference type="InterPro" id="IPR022646">
    <property type="entry name" value="SecD/SecF_CS"/>
</dbReference>
<dbReference type="RefSeq" id="WP_184219830.1">
    <property type="nucleotide sequence ID" value="NZ_JACIIU010000002.1"/>
</dbReference>
<dbReference type="NCBIfam" id="TIGR01129">
    <property type="entry name" value="secD"/>
    <property type="match status" value="1"/>
</dbReference>
<feature type="domain" description="Protein export membrane protein SecD/SecF C-terminal" evidence="15">
    <location>
        <begin position="556"/>
        <end position="734"/>
    </location>
</feature>
<comment type="subcellular location">
    <subcellularLocation>
        <location evidence="1">Cell inner membrane</location>
        <topology evidence="1">Multi-pass membrane protein</topology>
    </subcellularLocation>
    <subcellularLocation>
        <location evidence="12">Cell membrane</location>
        <topology evidence="12">Multi-pass membrane protein</topology>
    </subcellularLocation>
</comment>
<dbReference type="Pfam" id="PF21760">
    <property type="entry name" value="SecD_1st"/>
    <property type="match status" value="1"/>
</dbReference>
<comment type="subunit">
    <text evidence="12">Forms a complex with SecF. Part of the essential Sec protein translocation apparatus which comprises SecA, SecYEG and auxiliary proteins SecDF-YajC and YidC.</text>
</comment>
<evidence type="ECO:0000256" key="8">
    <source>
        <dbReference type="ARBA" id="ARBA00023136"/>
    </source>
</evidence>
<keyword evidence="7 12" id="KW-0811">Translocation</keyword>
<evidence type="ECO:0000256" key="6">
    <source>
        <dbReference type="ARBA" id="ARBA00022989"/>
    </source>
</evidence>
<evidence type="ECO:0000256" key="3">
    <source>
        <dbReference type="ARBA" id="ARBA00022475"/>
    </source>
</evidence>
<dbReference type="PANTHER" id="PTHR30081">
    <property type="entry name" value="PROTEIN-EXPORT MEMBRANE PROTEIN SEC"/>
    <property type="match status" value="1"/>
</dbReference>
<evidence type="ECO:0000256" key="7">
    <source>
        <dbReference type="ARBA" id="ARBA00023010"/>
    </source>
</evidence>
<comment type="subunit">
    <text evidence="13">Forms a complex with SecD. Part of the essential Sec protein translocation apparatus which comprises SecA, SecYEG and auxiliary proteins SecDF-YajC and YidC.</text>
</comment>
<gene>
    <name evidence="12" type="primary">secD</name>
    <name evidence="13" type="synonym">secF</name>
    <name evidence="18" type="ORF">FHS77_000617</name>
</gene>
<evidence type="ECO:0000256" key="13">
    <source>
        <dbReference type="HAMAP-Rule" id="MF_01464"/>
    </source>
</evidence>
<dbReference type="GO" id="GO:0015450">
    <property type="term" value="F:protein-transporting ATPase activity"/>
    <property type="evidence" value="ECO:0007669"/>
    <property type="project" value="InterPro"/>
</dbReference>
<dbReference type="PANTHER" id="PTHR30081:SF1">
    <property type="entry name" value="PROTEIN TRANSLOCASE SUBUNIT SECD"/>
    <property type="match status" value="1"/>
</dbReference>
<dbReference type="Gene3D" id="1.20.1640.10">
    <property type="entry name" value="Multidrug efflux transporter AcrB transmembrane domain"/>
    <property type="match status" value="3"/>
</dbReference>
<dbReference type="Proteomes" id="UP000555393">
    <property type="component" value="Unassembled WGS sequence"/>
</dbReference>
<dbReference type="HAMAP" id="MF_01463_B">
    <property type="entry name" value="SecD_B"/>
    <property type="match status" value="1"/>
</dbReference>
<dbReference type="InterPro" id="IPR048634">
    <property type="entry name" value="SecD_SecF_C"/>
</dbReference>
<accession>A0A841LPX7</accession>
<dbReference type="InterPro" id="IPR022645">
    <property type="entry name" value="SecD/SecF_bac"/>
</dbReference>
<feature type="transmembrane region" description="Helical" evidence="12">
    <location>
        <begin position="331"/>
        <end position="352"/>
    </location>
</feature>
<dbReference type="Pfam" id="PF02355">
    <property type="entry name" value="SecD_SecF_C"/>
    <property type="match status" value="2"/>
</dbReference>
<dbReference type="InterPro" id="IPR054384">
    <property type="entry name" value="SecDF_P1_head"/>
</dbReference>
<evidence type="ECO:0000256" key="4">
    <source>
        <dbReference type="ARBA" id="ARBA00022692"/>
    </source>
</evidence>
<name>A0A841LPX7_9HYPH</name>
<comment type="similarity">
    <text evidence="12">Belongs to the SecD/SecF family. SecD subfamily.</text>
</comment>
<keyword evidence="6 12" id="KW-1133">Transmembrane helix</keyword>
<evidence type="ECO:0000256" key="11">
    <source>
        <dbReference type="ARBA" id="ARBA00061053"/>
    </source>
</evidence>
<evidence type="ECO:0000313" key="19">
    <source>
        <dbReference type="Proteomes" id="UP000555393"/>
    </source>
</evidence>
<dbReference type="GO" id="GO:0065002">
    <property type="term" value="P:intracellular protein transmembrane transport"/>
    <property type="evidence" value="ECO:0007669"/>
    <property type="project" value="UniProtKB-UniRule"/>
</dbReference>
<comment type="caution">
    <text evidence="12">Lacks conserved residue(s) required for the propagation of feature annotation.</text>
</comment>
<feature type="transmembrane region" description="Helical" evidence="12">
    <location>
        <begin position="277"/>
        <end position="298"/>
    </location>
</feature>
<dbReference type="InterPro" id="IPR005665">
    <property type="entry name" value="SecF_bac"/>
</dbReference>
<dbReference type="InterPro" id="IPR005791">
    <property type="entry name" value="SecD"/>
</dbReference>
<dbReference type="GO" id="GO:0043952">
    <property type="term" value="P:protein transport by the Sec complex"/>
    <property type="evidence" value="ECO:0007669"/>
    <property type="project" value="UniProtKB-UniRule"/>
</dbReference>
<organism evidence="18 19">
    <name type="scientific">Paenochrobactrum gallinarii</name>
    <dbReference type="NCBI Taxonomy" id="643673"/>
    <lineage>
        <taxon>Bacteria</taxon>
        <taxon>Pseudomonadati</taxon>
        <taxon>Pseudomonadota</taxon>
        <taxon>Alphaproteobacteria</taxon>
        <taxon>Hyphomicrobiales</taxon>
        <taxon>Brucellaceae</taxon>
        <taxon>Paenochrobactrum</taxon>
    </lineage>
</organism>
<keyword evidence="3 12" id="KW-1003">Cell membrane</keyword>
<comment type="similarity">
    <text evidence="10">In the C-terminal section; belongs to the SecD/SecF family. SecF subfamily.</text>
</comment>
<feature type="transmembrane region" description="Helical" evidence="12">
    <location>
        <begin position="461"/>
        <end position="483"/>
    </location>
</feature>
<evidence type="ECO:0000256" key="12">
    <source>
        <dbReference type="HAMAP-Rule" id="MF_01463"/>
    </source>
</evidence>
<feature type="domain" description="Protein translocase subunit SecDF P1" evidence="16">
    <location>
        <begin position="69"/>
        <end position="128"/>
    </location>
</feature>
<feature type="transmembrane region" description="Helical" evidence="12">
    <location>
        <begin position="684"/>
        <end position="702"/>
    </location>
</feature>
<evidence type="ECO:0000256" key="10">
    <source>
        <dbReference type="ARBA" id="ARBA00060856"/>
    </source>
</evidence>
<dbReference type="SUPFAM" id="SSF82866">
    <property type="entry name" value="Multidrug efflux transporter AcrB transmembrane domain"/>
    <property type="match status" value="2"/>
</dbReference>
<dbReference type="FunFam" id="1.20.1640.10:FF:000024">
    <property type="entry name" value="Multifunctional fusion protein"/>
    <property type="match status" value="1"/>
</dbReference>
<evidence type="ECO:0000256" key="1">
    <source>
        <dbReference type="ARBA" id="ARBA00004429"/>
    </source>
</evidence>
<evidence type="ECO:0000256" key="14">
    <source>
        <dbReference type="SAM" id="MobiDB-lite"/>
    </source>
</evidence>
<keyword evidence="8 12" id="KW-0472">Membrane</keyword>
<dbReference type="Gene3D" id="3.30.1360.200">
    <property type="match status" value="1"/>
</dbReference>
<dbReference type="InterPro" id="IPR022813">
    <property type="entry name" value="SecD/SecF_arch_bac"/>
</dbReference>
<protein>
    <recommendedName>
        <fullName evidence="12 13">Multifunctional fusion protein</fullName>
    </recommendedName>
    <domain>
        <recommendedName>
            <fullName evidence="12">Protein translocase subunit SecD</fullName>
        </recommendedName>
    </domain>
    <domain>
        <recommendedName>
            <fullName evidence="13">Protein-export membrane protein SecF</fullName>
        </recommendedName>
    </domain>
</protein>
<sequence>MLYFSRWKAALIWLVVFAGVIFALPNLFSRDTLDELPNFLPKKQVALDLDLSGGSRLIVQSSKSSDKVVDKTVEILSNRLKEMGYTDSLVEKERSKGQILVEVRGIYDIELLKDILSASGAVSFHEVDASMSPDEAIRGTPPEGDIVVYSYDDPPVGYLLVKKPALTGEDIVDAQAGYAADGTTPVITITLSPEGRQAMAELTEKSIGRAFTVVVDHQVISAPFVQTRIDTDELQLTGSFDYDVASNLAVVLRSGALPASVSVLEERTITSALGADYASAAAVAAIMAAVLVGLFMILSYGTLGVLAMIAVAVNIILLIAILSVLGASVSMASVAGLVLTIGMAVDANVLIYERVREDRRHGYSVVQAMESGFYRALSTIVDANLTTLIAAVVLFILGSGAVYGFAVTVTIGIATTLFTTLTFTRLLISQWIRIVKPKEVPKRRLKLVPTVTRIPFMRLQFLTLGVSVLACAIVLALFVNIGFNYGVDFRGGAMVELQAREGDADLVDISERLAELNIESARVMPTETANSALVLIGSQEVGDEADQTIAVKLRDEFGKEYMFQRVEVVGPTVSEQLSNAGLLAVTLSLLGIFIYVWLRFRWQLAFGAVIATLHDVIILAGMFVVFGMEFNLWSVAAILTIIGYSLNDTIVIYDRIRENLRRYQSAPLPAIIDASINQTLSRTILTSFVTFLAHVPLYVFGGEDIRNFALALSVGIIVASYSSIFIAGPLLVQFGLKPRSPRQEGDDDMSDELAQSLNLES</sequence>
<reference evidence="18 19" key="1">
    <citation type="submission" date="2020-08" db="EMBL/GenBank/DDBJ databases">
        <title>Genomic Encyclopedia of Type Strains, Phase IV (KMG-IV): sequencing the most valuable type-strain genomes for metagenomic binning, comparative biology and taxonomic classification.</title>
        <authorList>
            <person name="Goeker M."/>
        </authorList>
    </citation>
    <scope>NUCLEOTIDE SEQUENCE [LARGE SCALE GENOMIC DNA]</scope>
    <source>
        <strain evidence="18 19">DSM 22336</strain>
    </source>
</reference>
<dbReference type="GO" id="GO:0005886">
    <property type="term" value="C:plasma membrane"/>
    <property type="evidence" value="ECO:0007669"/>
    <property type="project" value="UniProtKB-SubCell"/>
</dbReference>
<dbReference type="InterPro" id="IPR055344">
    <property type="entry name" value="SecD_SecF_C_bact"/>
</dbReference>
<keyword evidence="4 12" id="KW-0812">Transmembrane</keyword>
<dbReference type="Pfam" id="PF07549">
    <property type="entry name" value="Sec_GG"/>
    <property type="match status" value="1"/>
</dbReference>
<feature type="transmembrane region" description="Helical" evidence="12">
    <location>
        <begin position="632"/>
        <end position="653"/>
    </location>
</feature>
<evidence type="ECO:0000259" key="15">
    <source>
        <dbReference type="Pfam" id="PF02355"/>
    </source>
</evidence>
<proteinExistence type="inferred from homology"/>
<dbReference type="EMBL" id="JACIIU010000002">
    <property type="protein sequence ID" value="MBB6260093.1"/>
    <property type="molecule type" value="Genomic_DNA"/>
</dbReference>
<feature type="transmembrane region" description="Helical" evidence="12">
    <location>
        <begin position="708"/>
        <end position="732"/>
    </location>
</feature>
<feature type="transmembrane region" description="Helical" evidence="12">
    <location>
        <begin position="305"/>
        <end position="325"/>
    </location>
</feature>
<keyword evidence="2 12" id="KW-0813">Transport</keyword>
<keyword evidence="19" id="KW-1185">Reference proteome</keyword>
<feature type="region of interest" description="Disordered" evidence="14">
    <location>
        <begin position="739"/>
        <end position="761"/>
    </location>
</feature>
<keyword evidence="5 12" id="KW-0653">Protein transport</keyword>
<feature type="transmembrane region" description="Helical" evidence="12">
    <location>
        <begin position="373"/>
        <end position="397"/>
    </location>
</feature>
<dbReference type="GO" id="GO:0006605">
    <property type="term" value="P:protein targeting"/>
    <property type="evidence" value="ECO:0007669"/>
    <property type="project" value="UniProtKB-UniRule"/>
</dbReference>
<comment type="function">
    <text evidence="9 12">Part of the Sec protein translocase complex. Interacts with the SecYEG preprotein conducting channel. SecDF uses the proton motive force (PMF) to complete protein translocation after the ATP-dependent function of SecA.</text>
</comment>
<feature type="domain" description="Protein export membrane protein SecD/SecF C-terminal" evidence="15">
    <location>
        <begin position="260"/>
        <end position="426"/>
    </location>
</feature>
<dbReference type="Pfam" id="PF22599">
    <property type="entry name" value="SecDF_P1_head"/>
    <property type="match status" value="1"/>
</dbReference>
<comment type="similarity">
    <text evidence="11">In the N-terminal section; belongs to the SecD/SecF family. SecD subfamily.</text>
</comment>
<dbReference type="InterPro" id="IPR048631">
    <property type="entry name" value="SecD_1st"/>
</dbReference>
<evidence type="ECO:0000259" key="16">
    <source>
        <dbReference type="Pfam" id="PF21760"/>
    </source>
</evidence>
<dbReference type="PRINTS" id="PR01755">
    <property type="entry name" value="SECFTRNLCASE"/>
</dbReference>
<feature type="transmembrane region" description="Helical" evidence="12">
    <location>
        <begin position="605"/>
        <end position="626"/>
    </location>
</feature>
<evidence type="ECO:0000256" key="5">
    <source>
        <dbReference type="ARBA" id="ARBA00022927"/>
    </source>
</evidence>
<evidence type="ECO:0000256" key="9">
    <source>
        <dbReference type="ARBA" id="ARBA00059018"/>
    </source>
</evidence>
<feature type="transmembrane region" description="Helical" evidence="12">
    <location>
        <begin position="580"/>
        <end position="598"/>
    </location>
</feature>
<dbReference type="AlphaFoldDB" id="A0A841LPX7"/>
<dbReference type="NCBIfam" id="TIGR00916">
    <property type="entry name" value="2A0604s01"/>
    <property type="match status" value="2"/>
</dbReference>
<comment type="similarity">
    <text evidence="13">Belongs to the SecD/SecF family. SecF subfamily.</text>
</comment>
<evidence type="ECO:0000313" key="18">
    <source>
        <dbReference type="EMBL" id="MBB6260093.1"/>
    </source>
</evidence>
<dbReference type="HAMAP" id="MF_01464_B">
    <property type="entry name" value="SecF_B"/>
    <property type="match status" value="1"/>
</dbReference>
<dbReference type="Gene3D" id="3.30.70.3400">
    <property type="match status" value="1"/>
</dbReference>
<evidence type="ECO:0000259" key="17">
    <source>
        <dbReference type="Pfam" id="PF22599"/>
    </source>
</evidence>
<dbReference type="NCBIfam" id="TIGR00966">
    <property type="entry name" value="transloc_SecF"/>
    <property type="match status" value="1"/>
</dbReference>
<feature type="domain" description="SecDF P1 head subdomain" evidence="17">
    <location>
        <begin position="152"/>
        <end position="259"/>
    </location>
</feature>